<keyword evidence="3" id="KW-1185">Reference proteome</keyword>
<comment type="caution">
    <text evidence="2">The sequence shown here is derived from an EMBL/GenBank/DDBJ whole genome shotgun (WGS) entry which is preliminary data.</text>
</comment>
<dbReference type="AlphaFoldDB" id="A0A4Q2SKI8"/>
<organism evidence="2 3">
    <name type="scientific">Ciceribacter ferrooxidans</name>
    <dbReference type="NCBI Taxonomy" id="2509717"/>
    <lineage>
        <taxon>Bacteria</taxon>
        <taxon>Pseudomonadati</taxon>
        <taxon>Pseudomonadota</taxon>
        <taxon>Alphaproteobacteria</taxon>
        <taxon>Hyphomicrobiales</taxon>
        <taxon>Rhizobiaceae</taxon>
        <taxon>Ciceribacter</taxon>
    </lineage>
</organism>
<proteinExistence type="predicted"/>
<keyword evidence="1" id="KW-0472">Membrane</keyword>
<keyword evidence="1" id="KW-1133">Transmembrane helix</keyword>
<dbReference type="InterPro" id="IPR018666">
    <property type="entry name" value="DUF2125"/>
</dbReference>
<gene>
    <name evidence="2" type="ORF">EUU22_20395</name>
</gene>
<sequence length="343" mass="36061">MECPMASSTRSGQTAVTRKVVLLGALVALAMGVYSGGWMLAATLMRQRVSELFDGGDAGGAEVRCNDMDIRGYPFRIGLFCSSITVDDRFNGISASLGAFRSAARVYAPSHFVWEMDSPAEVRSALGFSFSAQWEKLHSSASAWFDGLSRSSLVTEGLKIDATAVADRSTATVRSEHGEFHIRRNGEDLDAAALVTNASVLMPKATPLTLPPVSASLDVTLLGKAALLDPAHDAAAAELYGSKGEIRRLVIDLGEGRVLTASGPLSVGDDGNLSGKLHLELEKVEGWKEALTTAFPNSSEDFDNAAKVLAALFGGKDSGSAELILHEGVVSVGIIPIGILPPL</sequence>
<name>A0A4Q2SKI8_9HYPH</name>
<dbReference type="Proteomes" id="UP000291088">
    <property type="component" value="Unassembled WGS sequence"/>
</dbReference>
<evidence type="ECO:0000313" key="2">
    <source>
        <dbReference type="EMBL" id="RYC04529.1"/>
    </source>
</evidence>
<reference evidence="2 3" key="1">
    <citation type="submission" date="2019-01" db="EMBL/GenBank/DDBJ databases">
        <authorList>
            <person name="Deng T."/>
        </authorList>
    </citation>
    <scope>NUCLEOTIDE SEQUENCE [LARGE SCALE GENOMIC DNA]</scope>
    <source>
        <strain evidence="2 3">F8825</strain>
    </source>
</reference>
<feature type="transmembrane region" description="Helical" evidence="1">
    <location>
        <begin position="20"/>
        <end position="41"/>
    </location>
</feature>
<dbReference type="OrthoDB" id="7169664at2"/>
<evidence type="ECO:0000256" key="1">
    <source>
        <dbReference type="SAM" id="Phobius"/>
    </source>
</evidence>
<keyword evidence="1" id="KW-0812">Transmembrane</keyword>
<evidence type="ECO:0000313" key="3">
    <source>
        <dbReference type="Proteomes" id="UP000291088"/>
    </source>
</evidence>
<protein>
    <submittedName>
        <fullName evidence="2">DUF2125 domain-containing protein</fullName>
    </submittedName>
</protein>
<dbReference type="EMBL" id="SDVB01000311">
    <property type="protein sequence ID" value="RYC04529.1"/>
    <property type="molecule type" value="Genomic_DNA"/>
</dbReference>
<dbReference type="Pfam" id="PF09898">
    <property type="entry name" value="DUF2125"/>
    <property type="match status" value="1"/>
</dbReference>
<accession>A0A4Q2SKI8</accession>